<keyword evidence="5" id="KW-0786">Thiamine pyrophosphate</keyword>
<sequence>MLKKSIEELKGIANDIRKDIVTMVYKAQSGHPGGSLSCADIMAALYFYKLNVDPKNPKWEDRDRFVLSKGHACPALFPALVMRGFVDDDCLKNFRSVKSQYPSTPSTCMPGVDMSSGPLGQGLSVAVGMALAARVQGKSYKTYCVMGDGETQEGQVWEALMTGAKYQLGNLICILDNNKIQMCGTNEEIMPLGDICKKYESFGWRVIHIDGHDMQQIVDALDSVDDNPVGAPTMIVAETIKGKGVSFMEGTAAWHGKAPSDEQYAQAMKELGGEKE</sequence>
<evidence type="ECO:0000313" key="8">
    <source>
        <dbReference type="Proteomes" id="UP000617951"/>
    </source>
</evidence>
<dbReference type="Proteomes" id="UP000617951">
    <property type="component" value="Unassembled WGS sequence"/>
</dbReference>
<dbReference type="EMBL" id="JACRSS010000001">
    <property type="protein sequence ID" value="MBC8538315.1"/>
    <property type="molecule type" value="Genomic_DNA"/>
</dbReference>
<comment type="similarity">
    <text evidence="2">Belongs to the transketolase family.</text>
</comment>
<evidence type="ECO:0000256" key="3">
    <source>
        <dbReference type="ARBA" id="ARBA00022679"/>
    </source>
</evidence>
<dbReference type="GO" id="GO:0046872">
    <property type="term" value="F:metal ion binding"/>
    <property type="evidence" value="ECO:0007669"/>
    <property type="project" value="UniProtKB-KW"/>
</dbReference>
<comment type="caution">
    <text evidence="7">The sequence shown here is derived from an EMBL/GenBank/DDBJ whole genome shotgun (WGS) entry which is preliminary data.</text>
</comment>
<evidence type="ECO:0000256" key="2">
    <source>
        <dbReference type="ARBA" id="ARBA00007131"/>
    </source>
</evidence>
<keyword evidence="8" id="KW-1185">Reference proteome</keyword>
<dbReference type="PROSITE" id="PS00801">
    <property type="entry name" value="TRANSKETOLASE_1"/>
    <property type="match status" value="1"/>
</dbReference>
<dbReference type="AlphaFoldDB" id="A0A926DG53"/>
<dbReference type="CDD" id="cd02012">
    <property type="entry name" value="TPP_TK"/>
    <property type="match status" value="1"/>
</dbReference>
<organism evidence="7 8">
    <name type="scientific">Guopingia tenuis</name>
    <dbReference type="NCBI Taxonomy" id="2763656"/>
    <lineage>
        <taxon>Bacteria</taxon>
        <taxon>Bacillati</taxon>
        <taxon>Bacillota</taxon>
        <taxon>Clostridia</taxon>
        <taxon>Christensenellales</taxon>
        <taxon>Christensenellaceae</taxon>
        <taxon>Guopingia</taxon>
    </lineage>
</organism>
<name>A0A926DG53_9FIRM</name>
<proteinExistence type="inferred from homology"/>
<gene>
    <name evidence="7" type="ORF">H8693_05140</name>
</gene>
<dbReference type="Pfam" id="PF00456">
    <property type="entry name" value="Transketolase_N"/>
    <property type="match status" value="1"/>
</dbReference>
<dbReference type="InterPro" id="IPR029061">
    <property type="entry name" value="THDP-binding"/>
</dbReference>
<dbReference type="GO" id="GO:0016740">
    <property type="term" value="F:transferase activity"/>
    <property type="evidence" value="ECO:0007669"/>
    <property type="project" value="UniProtKB-KW"/>
</dbReference>
<keyword evidence="3" id="KW-0808">Transferase</keyword>
<comment type="cofactor">
    <cofactor evidence="1">
        <name>thiamine diphosphate</name>
        <dbReference type="ChEBI" id="CHEBI:58937"/>
    </cofactor>
</comment>
<dbReference type="PANTHER" id="PTHR47514:SF1">
    <property type="entry name" value="TRANSKETOLASE N-TERMINAL SECTION-RELATED"/>
    <property type="match status" value="1"/>
</dbReference>
<evidence type="ECO:0000313" key="7">
    <source>
        <dbReference type="EMBL" id="MBC8538315.1"/>
    </source>
</evidence>
<evidence type="ECO:0000259" key="6">
    <source>
        <dbReference type="Pfam" id="PF00456"/>
    </source>
</evidence>
<reference evidence="7" key="1">
    <citation type="submission" date="2020-08" db="EMBL/GenBank/DDBJ databases">
        <title>Genome public.</title>
        <authorList>
            <person name="Liu C."/>
            <person name="Sun Q."/>
        </authorList>
    </citation>
    <scope>NUCLEOTIDE SEQUENCE</scope>
    <source>
        <strain evidence="7">NSJ-63</strain>
    </source>
</reference>
<evidence type="ECO:0000256" key="4">
    <source>
        <dbReference type="ARBA" id="ARBA00022723"/>
    </source>
</evidence>
<dbReference type="Gene3D" id="3.40.50.970">
    <property type="match status" value="1"/>
</dbReference>
<dbReference type="PANTHER" id="PTHR47514">
    <property type="entry name" value="TRANSKETOLASE N-TERMINAL SECTION-RELATED"/>
    <property type="match status" value="1"/>
</dbReference>
<feature type="domain" description="Transketolase N-terminal" evidence="6">
    <location>
        <begin position="12"/>
        <end position="274"/>
    </location>
</feature>
<protein>
    <submittedName>
        <fullName evidence="7">Transketolase</fullName>
    </submittedName>
</protein>
<dbReference type="InterPro" id="IPR049557">
    <property type="entry name" value="Transketolase_CS"/>
</dbReference>
<keyword evidence="4" id="KW-0479">Metal-binding</keyword>
<dbReference type="InterPro" id="IPR005474">
    <property type="entry name" value="Transketolase_N"/>
</dbReference>
<evidence type="ECO:0000256" key="5">
    <source>
        <dbReference type="ARBA" id="ARBA00023052"/>
    </source>
</evidence>
<accession>A0A926DG53</accession>
<evidence type="ECO:0000256" key="1">
    <source>
        <dbReference type="ARBA" id="ARBA00001964"/>
    </source>
</evidence>
<dbReference type="SUPFAM" id="SSF52518">
    <property type="entry name" value="Thiamin diphosphate-binding fold (THDP-binding)"/>
    <property type="match status" value="1"/>
</dbReference>